<comment type="caution">
    <text evidence="1">The sequence shown here is derived from an EMBL/GenBank/DDBJ whole genome shotgun (WGS) entry which is preliminary data.</text>
</comment>
<name>A0A7C1GAV2_9CREN</name>
<dbReference type="AlphaFoldDB" id="A0A7C1GAV2"/>
<dbReference type="EMBL" id="DSAY01000123">
    <property type="protein sequence ID" value="HDP15467.1"/>
    <property type="molecule type" value="Genomic_DNA"/>
</dbReference>
<sequence>MAENRQTFRVSQKTEIDSVKRQIDFQIEKTDKEARITLQIQEDSKRVLNISVYKTAVEESAENKYYKFTINIDSALKNFRVELATEILDLTRIDFNWFTMPERTLAKLIEERGLEYVVKQFTMDLLIFIETGVGIKQ</sequence>
<reference evidence="1" key="1">
    <citation type="journal article" date="2020" name="mSystems">
        <title>Genome- and Community-Level Interaction Insights into Carbon Utilization and Element Cycling Functions of Hydrothermarchaeota in Hydrothermal Sediment.</title>
        <authorList>
            <person name="Zhou Z."/>
            <person name="Liu Y."/>
            <person name="Xu W."/>
            <person name="Pan J."/>
            <person name="Luo Z.H."/>
            <person name="Li M."/>
        </authorList>
    </citation>
    <scope>NUCLEOTIDE SEQUENCE [LARGE SCALE GENOMIC DNA]</scope>
    <source>
        <strain evidence="1">SpSt-116</strain>
    </source>
</reference>
<organism evidence="1">
    <name type="scientific">Thermofilum adornatum</name>
    <dbReference type="NCBI Taxonomy" id="1365176"/>
    <lineage>
        <taxon>Archaea</taxon>
        <taxon>Thermoproteota</taxon>
        <taxon>Thermoprotei</taxon>
        <taxon>Thermofilales</taxon>
        <taxon>Thermofilaceae</taxon>
        <taxon>Thermofilum</taxon>
    </lineage>
</organism>
<gene>
    <name evidence="1" type="ORF">ENN26_06835</name>
</gene>
<proteinExistence type="predicted"/>
<evidence type="ECO:0000313" key="1">
    <source>
        <dbReference type="EMBL" id="HDP15467.1"/>
    </source>
</evidence>
<protein>
    <submittedName>
        <fullName evidence="1">Uncharacterized protein</fullName>
    </submittedName>
</protein>
<accession>A0A7C1GAV2</accession>